<name>A0A812QYW7_9DINO</name>
<keyword evidence="1" id="KW-1133">Transmembrane helix</keyword>
<keyword evidence="1" id="KW-0812">Transmembrane</keyword>
<accession>A0A812QYW7</accession>
<dbReference type="Proteomes" id="UP000604046">
    <property type="component" value="Unassembled WGS sequence"/>
</dbReference>
<gene>
    <name evidence="2" type="ORF">SNAT2548_LOCUS22316</name>
</gene>
<evidence type="ECO:0000313" key="3">
    <source>
        <dbReference type="Proteomes" id="UP000604046"/>
    </source>
</evidence>
<dbReference type="EMBL" id="CAJNDS010002284">
    <property type="protein sequence ID" value="CAE7410351.1"/>
    <property type="molecule type" value="Genomic_DNA"/>
</dbReference>
<organism evidence="2 3">
    <name type="scientific">Symbiodinium natans</name>
    <dbReference type="NCBI Taxonomy" id="878477"/>
    <lineage>
        <taxon>Eukaryota</taxon>
        <taxon>Sar</taxon>
        <taxon>Alveolata</taxon>
        <taxon>Dinophyceae</taxon>
        <taxon>Suessiales</taxon>
        <taxon>Symbiodiniaceae</taxon>
        <taxon>Symbiodinium</taxon>
    </lineage>
</organism>
<evidence type="ECO:0000313" key="2">
    <source>
        <dbReference type="EMBL" id="CAE7410351.1"/>
    </source>
</evidence>
<dbReference type="AlphaFoldDB" id="A0A812QYW7"/>
<sequence>MPEEGVVQFAPAVSIRLNANGDTEAERAKPRWTSALREVGIEGLVRASFDALVSAEGSCAMVAERRFPKKPITKMACAPPFCIMVVLQMLAEVELTGIVTGAAQVGASMDFQISGSVLVNTKGHSDVDFQTPSIKHQEGFGLAASAYGSARVGMGPVLTVWPMPGVPVVVNPMFNAEVRAQGTLRFSSGLVLAETKTQVTRTSFASNASRANHLEMCGAAALNMYADVDVQGFALPKAFTASLGTGWIKEKITESILSGARALAQLMTGPAACIPGVSTAAWLDPRGCGSLPGAITGLVPDLNLDFSTPSMQLLAPAKLYCKEVYRTPGFDSASCATELGCKFAGRPPTPLVAVLPASQVKEQDFNAWARPIGPPRGISFGFQYIQIGKFRVGAVDDDHLSISHVGGWTEQIFRSDGTLHAGVHKTWHTFDRPESAPTAINVGDRFLQLGKFRLGDADGNHFLVTHESGLTIQIYRSDGTTHPGPDTYWTSRISTRRPASWTCKDIAEMAYGTCSEKWAAFGDRFIQLGDWRLAAIDANHFSISHKDGQTPQIWRNDGTVHPGPRTDYNAWGRPLGFPSGIAFGPGFIQIGQFRLGQIDADHLSIAHKDSTAQIFRSDGTLHNGPRTDYTAWTRSTGPPSGITFGDRFLQLGRFRLGDAGAAHFIVTHDGGQTIQKYASIGTQHPGPRTDWTPALNNRYPQWHCGSVQTVLGTCTGIATGDDFLQLGEWRLGAMDGGHFSVSHQDGQTAQVFRSLLCSFFFLRGKWRSEGLESLGLRSVRAVLHSKASMLVIVVLFVSVSAALGFYLGRRRRACWEKNIAGYLRKCNSTAAAACARGELLGRKCIAELFRIV</sequence>
<keyword evidence="1" id="KW-0472">Membrane</keyword>
<proteinExistence type="predicted"/>
<comment type="caution">
    <text evidence="2">The sequence shown here is derived from an EMBL/GenBank/DDBJ whole genome shotgun (WGS) entry which is preliminary data.</text>
</comment>
<reference evidence="2" key="1">
    <citation type="submission" date="2021-02" db="EMBL/GenBank/DDBJ databases">
        <authorList>
            <person name="Dougan E. K."/>
            <person name="Rhodes N."/>
            <person name="Thang M."/>
            <person name="Chan C."/>
        </authorList>
    </citation>
    <scope>NUCLEOTIDE SEQUENCE</scope>
</reference>
<evidence type="ECO:0000256" key="1">
    <source>
        <dbReference type="SAM" id="Phobius"/>
    </source>
</evidence>
<protein>
    <submittedName>
        <fullName evidence="2">Uncharacterized protein</fullName>
    </submittedName>
</protein>
<keyword evidence="3" id="KW-1185">Reference proteome</keyword>
<feature type="transmembrane region" description="Helical" evidence="1">
    <location>
        <begin position="787"/>
        <end position="807"/>
    </location>
</feature>